<gene>
    <name evidence="1" type="ORF">CLV58_109244</name>
</gene>
<sequence length="147" mass="16449">MNQASQTLSLFTSQALSKAEIEQVAGNYIAARIASEPTLGLLEQIERAEIALNVMKARVRETVRTEYRNQGGSYGGIQLRFSPGRKTYDFSNDPEWVQLDEAKKQRETYLKALKTPQTLVDEETGETTRICPPIIKQGDDILSVSLL</sequence>
<dbReference type="RefSeq" id="WP_106138243.1">
    <property type="nucleotide sequence ID" value="NZ_PVTE01000009.1"/>
</dbReference>
<dbReference type="Proteomes" id="UP000238375">
    <property type="component" value="Unassembled WGS sequence"/>
</dbReference>
<accession>A0A2T0SYN1</accession>
<name>A0A2T0SYN1_9BACT</name>
<dbReference type="AlphaFoldDB" id="A0A2T0SYN1"/>
<protein>
    <submittedName>
        <fullName evidence="1">Uncharacterized protein</fullName>
    </submittedName>
</protein>
<evidence type="ECO:0000313" key="2">
    <source>
        <dbReference type="Proteomes" id="UP000238375"/>
    </source>
</evidence>
<organism evidence="1 2">
    <name type="scientific">Spirosoma oryzae</name>
    <dbReference type="NCBI Taxonomy" id="1469603"/>
    <lineage>
        <taxon>Bacteria</taxon>
        <taxon>Pseudomonadati</taxon>
        <taxon>Bacteroidota</taxon>
        <taxon>Cytophagia</taxon>
        <taxon>Cytophagales</taxon>
        <taxon>Cytophagaceae</taxon>
        <taxon>Spirosoma</taxon>
    </lineage>
</organism>
<dbReference type="EMBL" id="PVTE01000009">
    <property type="protein sequence ID" value="PRY38517.1"/>
    <property type="molecule type" value="Genomic_DNA"/>
</dbReference>
<evidence type="ECO:0000313" key="1">
    <source>
        <dbReference type="EMBL" id="PRY38517.1"/>
    </source>
</evidence>
<proteinExistence type="predicted"/>
<reference evidence="1 2" key="1">
    <citation type="submission" date="2018-03" db="EMBL/GenBank/DDBJ databases">
        <title>Genomic Encyclopedia of Archaeal and Bacterial Type Strains, Phase II (KMG-II): from individual species to whole genera.</title>
        <authorList>
            <person name="Goeker M."/>
        </authorList>
    </citation>
    <scope>NUCLEOTIDE SEQUENCE [LARGE SCALE GENOMIC DNA]</scope>
    <source>
        <strain evidence="1 2">DSM 28354</strain>
    </source>
</reference>
<keyword evidence="2" id="KW-1185">Reference proteome</keyword>
<comment type="caution">
    <text evidence="1">The sequence shown here is derived from an EMBL/GenBank/DDBJ whole genome shotgun (WGS) entry which is preliminary data.</text>
</comment>